<feature type="region of interest" description="Disordered" evidence="1">
    <location>
        <begin position="1"/>
        <end position="156"/>
    </location>
</feature>
<comment type="caution">
    <text evidence="3">The sequence shown here is derived from an EMBL/GenBank/DDBJ whole genome shotgun (WGS) entry which is preliminary data.</text>
</comment>
<dbReference type="CDD" id="cd18186">
    <property type="entry name" value="BTB_POZ_ZBTB_KLHL-like"/>
    <property type="match status" value="1"/>
</dbReference>
<dbReference type="InterPro" id="IPR000210">
    <property type="entry name" value="BTB/POZ_dom"/>
</dbReference>
<gene>
    <name evidence="3" type="ORF">TWF730_003631</name>
</gene>
<dbReference type="EMBL" id="JAVHNS010000015">
    <property type="protein sequence ID" value="KAK6334417.1"/>
    <property type="molecule type" value="Genomic_DNA"/>
</dbReference>
<feature type="compositionally biased region" description="Polar residues" evidence="1">
    <location>
        <begin position="1"/>
        <end position="24"/>
    </location>
</feature>
<evidence type="ECO:0000256" key="1">
    <source>
        <dbReference type="SAM" id="MobiDB-lite"/>
    </source>
</evidence>
<evidence type="ECO:0000313" key="4">
    <source>
        <dbReference type="Proteomes" id="UP001373714"/>
    </source>
</evidence>
<name>A0AAV9U2Y0_9PEZI</name>
<proteinExistence type="predicted"/>
<reference evidence="3 4" key="1">
    <citation type="submission" date="2019-10" db="EMBL/GenBank/DDBJ databases">
        <authorList>
            <person name="Palmer J.M."/>
        </authorList>
    </citation>
    <scope>NUCLEOTIDE SEQUENCE [LARGE SCALE GENOMIC DNA]</scope>
    <source>
        <strain evidence="3 4">TWF730</strain>
    </source>
</reference>
<dbReference type="Pfam" id="PF00651">
    <property type="entry name" value="BTB"/>
    <property type="match status" value="1"/>
</dbReference>
<protein>
    <recommendedName>
        <fullName evidence="2">BTB domain-containing protein</fullName>
    </recommendedName>
</protein>
<feature type="compositionally biased region" description="Low complexity" evidence="1">
    <location>
        <begin position="56"/>
        <end position="72"/>
    </location>
</feature>
<feature type="compositionally biased region" description="Low complexity" evidence="1">
    <location>
        <begin position="25"/>
        <end position="35"/>
    </location>
</feature>
<dbReference type="PROSITE" id="PS50097">
    <property type="entry name" value="BTB"/>
    <property type="match status" value="1"/>
</dbReference>
<dbReference type="SUPFAM" id="SSF54695">
    <property type="entry name" value="POZ domain"/>
    <property type="match status" value="1"/>
</dbReference>
<feature type="domain" description="BTB" evidence="2">
    <location>
        <begin position="172"/>
        <end position="237"/>
    </location>
</feature>
<dbReference type="Proteomes" id="UP001373714">
    <property type="component" value="Unassembled WGS sequence"/>
</dbReference>
<evidence type="ECO:0000259" key="2">
    <source>
        <dbReference type="PROSITE" id="PS50097"/>
    </source>
</evidence>
<dbReference type="Gene3D" id="3.30.710.10">
    <property type="entry name" value="Potassium Channel Kv1.1, Chain A"/>
    <property type="match status" value="1"/>
</dbReference>
<keyword evidence="4" id="KW-1185">Reference proteome</keyword>
<dbReference type="AlphaFoldDB" id="A0AAV9U2Y0"/>
<organism evidence="3 4">
    <name type="scientific">Orbilia blumenaviensis</name>
    <dbReference type="NCBI Taxonomy" id="1796055"/>
    <lineage>
        <taxon>Eukaryota</taxon>
        <taxon>Fungi</taxon>
        <taxon>Dikarya</taxon>
        <taxon>Ascomycota</taxon>
        <taxon>Pezizomycotina</taxon>
        <taxon>Orbiliomycetes</taxon>
        <taxon>Orbiliales</taxon>
        <taxon>Orbiliaceae</taxon>
        <taxon>Orbilia</taxon>
    </lineage>
</organism>
<accession>A0AAV9U2Y0</accession>
<dbReference type="InterPro" id="IPR011333">
    <property type="entry name" value="SKP1/BTB/POZ_sf"/>
</dbReference>
<evidence type="ECO:0000313" key="3">
    <source>
        <dbReference type="EMBL" id="KAK6334417.1"/>
    </source>
</evidence>
<sequence length="383" mass="43072">MPNNGASRDSTPISSRTRCQKANYSSCSSPDPISSRTRRIKSNYKEQPPSDGFVTPPSSGYNPSSSSENPESVADPERTPDLPPSPKRVPSPGSTPEREVKVKRRRLVVESSPEFSGDELAPLLTSKEPSPEPQASHEESIENTNSAQANEQKDIAPRSIDFTQILDDSAFSDITVYIGPRRQPFRLHRNFICHTSDYFRTACKDLKITKFTIAKMSPEVFKVITRWQYGGGIRELPFYGNFVYSVFRGADGLGIPHLKFDILQNLAYFCRVGICLLEKLEKEHFFTFFMKICKLSSIQELQMLTICAETVVLHWRLGQPFFLYGDGELRPNDMFRTAYIGAMQNLGGQTVCQRCNRGQSLDSGLYAFELRRSGSSDLDICVT</sequence>